<reference evidence="10" key="1">
    <citation type="submission" date="2021-12" db="EMBL/GenBank/DDBJ databases">
        <authorList>
            <person name="Martin H S."/>
        </authorList>
    </citation>
    <scope>NUCLEOTIDE SEQUENCE</scope>
</reference>
<evidence type="ECO:0000256" key="8">
    <source>
        <dbReference type="ARBA" id="ARBA00023273"/>
    </source>
</evidence>
<evidence type="ECO:0000256" key="7">
    <source>
        <dbReference type="ARBA" id="ARBA00023212"/>
    </source>
</evidence>
<dbReference type="InterPro" id="IPR040379">
    <property type="entry name" value="WDR19/dyf-2"/>
</dbReference>
<keyword evidence="2" id="KW-0963">Cytoplasm</keyword>
<dbReference type="EMBL" id="OV170232">
    <property type="protein sequence ID" value="CAH0717439.1"/>
    <property type="molecule type" value="Genomic_DNA"/>
</dbReference>
<proteinExistence type="predicted"/>
<keyword evidence="3" id="KW-0853">WD repeat</keyword>
<dbReference type="GO" id="GO:0005929">
    <property type="term" value="C:cilium"/>
    <property type="evidence" value="ECO:0007669"/>
    <property type="project" value="TreeGrafter"/>
</dbReference>
<sequence length="191" mass="21316">MFCLKVRTHVARGRHELAARLLLRTVDEIDFFPTLQHQVSILTSAVIECGRAGLKHAALRCARTLMRPEYRDQIDPKYAKKIESVVRHGARGPPPPAPAAPCPRCGAAVPRALLHCARCEADLPFCLATGMHIVKDDLTACPECDFPAIYSEFKEILRDEGKCPMCGENVDYRRLVKIDDVALYLDFKSGE</sequence>
<name>A0A8J9UDK7_9NEOP</name>
<evidence type="ECO:0000256" key="2">
    <source>
        <dbReference type="ARBA" id="ARBA00022490"/>
    </source>
</evidence>
<dbReference type="OrthoDB" id="10250638at2759"/>
<dbReference type="Pfam" id="PF23145">
    <property type="entry name" value="Zf_2nd_IFT121"/>
    <property type="match status" value="1"/>
</dbReference>
<dbReference type="PANTHER" id="PTHR14920:SF0">
    <property type="entry name" value="WD REPEAT DOMAIN 19"/>
    <property type="match status" value="1"/>
</dbReference>
<evidence type="ECO:0000256" key="1">
    <source>
        <dbReference type="ARBA" id="ARBA00004120"/>
    </source>
</evidence>
<accession>A0A8J9UDK7</accession>
<keyword evidence="11" id="KW-1185">Reference proteome</keyword>
<dbReference type="GO" id="GO:0060271">
    <property type="term" value="P:cilium assembly"/>
    <property type="evidence" value="ECO:0007669"/>
    <property type="project" value="TreeGrafter"/>
</dbReference>
<comment type="subcellular location">
    <subcellularLocation>
        <location evidence="1">Cytoplasm</location>
        <location evidence="1">Cytoskeleton</location>
        <location evidence="1">Cilium basal body</location>
    </subcellularLocation>
</comment>
<evidence type="ECO:0000256" key="6">
    <source>
        <dbReference type="ARBA" id="ARBA00023069"/>
    </source>
</evidence>
<evidence type="ECO:0000256" key="5">
    <source>
        <dbReference type="ARBA" id="ARBA00022794"/>
    </source>
</evidence>
<evidence type="ECO:0000256" key="3">
    <source>
        <dbReference type="ARBA" id="ARBA00022574"/>
    </source>
</evidence>
<dbReference type="InterPro" id="IPR056170">
    <property type="entry name" value="Znf_IFT121-like"/>
</dbReference>
<keyword evidence="8" id="KW-0966">Cell projection</keyword>
<evidence type="ECO:0000313" key="11">
    <source>
        <dbReference type="Proteomes" id="UP000838878"/>
    </source>
</evidence>
<organism evidence="10 11">
    <name type="scientific">Brenthis ino</name>
    <name type="common">lesser marbled fritillary</name>
    <dbReference type="NCBI Taxonomy" id="405034"/>
    <lineage>
        <taxon>Eukaryota</taxon>
        <taxon>Metazoa</taxon>
        <taxon>Ecdysozoa</taxon>
        <taxon>Arthropoda</taxon>
        <taxon>Hexapoda</taxon>
        <taxon>Insecta</taxon>
        <taxon>Pterygota</taxon>
        <taxon>Neoptera</taxon>
        <taxon>Endopterygota</taxon>
        <taxon>Lepidoptera</taxon>
        <taxon>Glossata</taxon>
        <taxon>Ditrysia</taxon>
        <taxon>Papilionoidea</taxon>
        <taxon>Nymphalidae</taxon>
        <taxon>Heliconiinae</taxon>
        <taxon>Argynnini</taxon>
        <taxon>Brenthis</taxon>
    </lineage>
</organism>
<feature type="non-terminal residue" evidence="10">
    <location>
        <position position="191"/>
    </location>
</feature>
<keyword evidence="7" id="KW-0206">Cytoskeleton</keyword>
<feature type="domain" description="IFT121-like zinc finger" evidence="9">
    <location>
        <begin position="124"/>
        <end position="169"/>
    </location>
</feature>
<dbReference type="Proteomes" id="UP000838878">
    <property type="component" value="Chromosome 12"/>
</dbReference>
<keyword evidence="4" id="KW-0677">Repeat</keyword>
<dbReference type="GO" id="GO:0035721">
    <property type="term" value="P:intraciliary retrograde transport"/>
    <property type="evidence" value="ECO:0007669"/>
    <property type="project" value="InterPro"/>
</dbReference>
<dbReference type="AlphaFoldDB" id="A0A8J9UDK7"/>
<dbReference type="PANTHER" id="PTHR14920">
    <property type="entry name" value="OSMOTIC AVOIDANCE ABNORMAL PROTEIN 1/WD REPEAT MEMBRANE PROTEIN"/>
    <property type="match status" value="1"/>
</dbReference>
<gene>
    <name evidence="10" type="ORF">BINO364_LOCUS4046</name>
</gene>
<evidence type="ECO:0000259" key="9">
    <source>
        <dbReference type="Pfam" id="PF23145"/>
    </source>
</evidence>
<protein>
    <recommendedName>
        <fullName evidence="9">IFT121-like zinc finger domain-containing protein</fullName>
    </recommendedName>
</protein>
<evidence type="ECO:0000313" key="10">
    <source>
        <dbReference type="EMBL" id="CAH0717439.1"/>
    </source>
</evidence>
<keyword evidence="6" id="KW-0969">Cilium</keyword>
<dbReference type="GO" id="GO:0030991">
    <property type="term" value="C:intraciliary transport particle A"/>
    <property type="evidence" value="ECO:0007669"/>
    <property type="project" value="TreeGrafter"/>
</dbReference>
<evidence type="ECO:0000256" key="4">
    <source>
        <dbReference type="ARBA" id="ARBA00022737"/>
    </source>
</evidence>
<keyword evidence="5" id="KW-0970">Cilium biogenesis/degradation</keyword>